<dbReference type="InterPro" id="IPR007214">
    <property type="entry name" value="YbaK/aa-tRNA-synth-assoc-dom"/>
</dbReference>
<comment type="similarity">
    <text evidence="1">Belongs to the PRORSD1 family.</text>
</comment>
<dbReference type="GO" id="GO:0002161">
    <property type="term" value="F:aminoacyl-tRNA deacylase activity"/>
    <property type="evidence" value="ECO:0007669"/>
    <property type="project" value="InterPro"/>
</dbReference>
<dbReference type="Gene3D" id="3.90.960.10">
    <property type="entry name" value="YbaK/aminoacyl-tRNA synthetase-associated domain"/>
    <property type="match status" value="1"/>
</dbReference>
<dbReference type="Pfam" id="PF04073">
    <property type="entry name" value="tRNA_edit"/>
    <property type="match status" value="1"/>
</dbReference>
<dbReference type="Proteomes" id="UP000053370">
    <property type="component" value="Unassembled WGS sequence"/>
</dbReference>
<evidence type="ECO:0000259" key="2">
    <source>
        <dbReference type="Pfam" id="PF04073"/>
    </source>
</evidence>
<accession>A0A0K8P9D1</accession>
<evidence type="ECO:0000313" key="3">
    <source>
        <dbReference type="EMBL" id="GAP39226.1"/>
    </source>
</evidence>
<proteinExistence type="inferred from homology"/>
<dbReference type="FunFam" id="3.90.960.10:FF:000005">
    <property type="entry name" value="Putative prolyl-tRNA synthetase"/>
    <property type="match status" value="1"/>
</dbReference>
<organism evidence="3">
    <name type="scientific">Flexilinea flocculi</name>
    <dbReference type="NCBI Taxonomy" id="1678840"/>
    <lineage>
        <taxon>Bacteria</taxon>
        <taxon>Bacillati</taxon>
        <taxon>Chloroflexota</taxon>
        <taxon>Anaerolineae</taxon>
        <taxon>Anaerolineales</taxon>
        <taxon>Anaerolineaceae</taxon>
        <taxon>Flexilinea</taxon>
    </lineage>
</organism>
<protein>
    <submittedName>
        <fullName evidence="3">Ala-tRNA(Pro) hydrolase</fullName>
    </submittedName>
</protein>
<dbReference type="EMBL" id="DF968179">
    <property type="protein sequence ID" value="GAP39226.1"/>
    <property type="molecule type" value="Genomic_DNA"/>
</dbReference>
<reference evidence="3" key="1">
    <citation type="journal article" date="2015" name="Genome Announc.">
        <title>Draft Genome Sequence of Anaerolineae Strain TC1, a Novel Isolate from a Methanogenic Wastewater Treatment System.</title>
        <authorList>
            <person name="Matsuura N."/>
            <person name="Tourlousse D.M."/>
            <person name="Sun L."/>
            <person name="Toyonaga M."/>
            <person name="Kuroda K."/>
            <person name="Ohashi A."/>
            <person name="Cruz R."/>
            <person name="Yamaguchi T."/>
            <person name="Sekiguchi Y."/>
        </authorList>
    </citation>
    <scope>NUCLEOTIDE SEQUENCE [LARGE SCALE GENOMIC DNA]</scope>
    <source>
        <strain evidence="3">TC1</strain>
    </source>
</reference>
<dbReference type="PANTHER" id="PTHR31423">
    <property type="entry name" value="YBAK DOMAIN-CONTAINING PROTEIN"/>
    <property type="match status" value="1"/>
</dbReference>
<keyword evidence="4" id="KW-1185">Reference proteome</keyword>
<gene>
    <name evidence="3" type="ORF">ATC1_11148</name>
</gene>
<dbReference type="InterPro" id="IPR040285">
    <property type="entry name" value="ProX/PRXD1"/>
</dbReference>
<feature type="domain" description="YbaK/aminoacyl-tRNA synthetase-associated" evidence="2">
    <location>
        <begin position="31"/>
        <end position="157"/>
    </location>
</feature>
<dbReference type="AlphaFoldDB" id="A0A0K8P9D1"/>
<dbReference type="CDD" id="cd04335">
    <property type="entry name" value="PrdX_deacylase"/>
    <property type="match status" value="1"/>
</dbReference>
<keyword evidence="3" id="KW-0378">Hydrolase</keyword>
<evidence type="ECO:0000256" key="1">
    <source>
        <dbReference type="ARBA" id="ARBA00010201"/>
    </source>
</evidence>
<dbReference type="InterPro" id="IPR036754">
    <property type="entry name" value="YbaK/aa-tRNA-synt-asso_dom_sf"/>
</dbReference>
<evidence type="ECO:0000313" key="4">
    <source>
        <dbReference type="Proteomes" id="UP000053370"/>
    </source>
</evidence>
<name>A0A0K8P9D1_9CHLR</name>
<dbReference type="SUPFAM" id="SSF55826">
    <property type="entry name" value="YbaK/ProRS associated domain"/>
    <property type="match status" value="1"/>
</dbReference>
<dbReference type="PANTHER" id="PTHR31423:SF3">
    <property type="entry name" value="PROLYL-TRNA SYNTHETASE ASSOCIATED DOMAIN-CONTAINING PROTEIN 1-RELATED"/>
    <property type="match status" value="1"/>
</dbReference>
<sequence length="168" mass="19355">MNSDPQILIYDEKSLLSFLDKHEIDYEYYAHPAVYTNEQADLYTNHLNGFSAKNLFLSNHKGNRFFLLITRSDMKTDLKTLGEQLNESKLRFGSEEKMQKLLGITPGSVTPLAVINDTSRQVQTIFLREAWEADRIFCHPLVNTATLILKHQGIEKFLTVTNHEPKII</sequence>